<gene>
    <name evidence="4" type="ORF">N7482_006893</name>
</gene>
<evidence type="ECO:0000313" key="4">
    <source>
        <dbReference type="EMBL" id="KAJ5159889.1"/>
    </source>
</evidence>
<dbReference type="RefSeq" id="XP_056541447.1">
    <property type="nucleotide sequence ID" value="XM_056689018.1"/>
</dbReference>
<dbReference type="GeneID" id="81428194"/>
<dbReference type="PANTHER" id="PTHR46082:SF6">
    <property type="entry name" value="AAA+ ATPASE DOMAIN-CONTAINING PROTEIN-RELATED"/>
    <property type="match status" value="1"/>
</dbReference>
<keyword evidence="5" id="KW-1185">Reference proteome</keyword>
<dbReference type="EMBL" id="JAPQKN010000004">
    <property type="protein sequence ID" value="KAJ5159889.1"/>
    <property type="molecule type" value="Genomic_DNA"/>
</dbReference>
<dbReference type="Gene3D" id="3.40.50.1580">
    <property type="entry name" value="Nucleoside phosphorylase domain"/>
    <property type="match status" value="1"/>
</dbReference>
<proteinExistence type="predicted"/>
<dbReference type="Pfam" id="PF01048">
    <property type="entry name" value="PNP_UDP_1"/>
    <property type="match status" value="1"/>
</dbReference>
<dbReference type="InterPro" id="IPR000845">
    <property type="entry name" value="Nucleoside_phosphorylase_d"/>
</dbReference>
<dbReference type="InterPro" id="IPR035994">
    <property type="entry name" value="Nucleoside_phosphorylase_sf"/>
</dbReference>
<feature type="domain" description="DUF7580" evidence="3">
    <location>
        <begin position="261"/>
        <end position="422"/>
    </location>
</feature>
<dbReference type="InterPro" id="IPR056002">
    <property type="entry name" value="DUF7580"/>
</dbReference>
<evidence type="ECO:0008006" key="6">
    <source>
        <dbReference type="Google" id="ProtNLM"/>
    </source>
</evidence>
<evidence type="ECO:0000313" key="5">
    <source>
        <dbReference type="Proteomes" id="UP001149163"/>
    </source>
</evidence>
<feature type="domain" description="Nucleoside phosphorylase" evidence="2">
    <location>
        <begin position="475"/>
        <end position="618"/>
    </location>
</feature>
<feature type="domain" description="DUF7580" evidence="3">
    <location>
        <begin position="195"/>
        <end position="260"/>
    </location>
</feature>
<dbReference type="InterPro" id="IPR053137">
    <property type="entry name" value="NLR-like"/>
</dbReference>
<evidence type="ECO:0000259" key="3">
    <source>
        <dbReference type="Pfam" id="PF24476"/>
    </source>
</evidence>
<comment type="caution">
    <text evidence="4">The sequence shown here is derived from an EMBL/GenBank/DDBJ whole genome shotgun (WGS) entry which is preliminary data.</text>
</comment>
<feature type="region of interest" description="Disordered" evidence="1">
    <location>
        <begin position="427"/>
        <end position="449"/>
    </location>
</feature>
<dbReference type="Pfam" id="PF24476">
    <property type="entry name" value="DUF7580"/>
    <property type="match status" value="2"/>
</dbReference>
<dbReference type="PANTHER" id="PTHR46082">
    <property type="entry name" value="ATP/GTP-BINDING PROTEIN-RELATED"/>
    <property type="match status" value="1"/>
</dbReference>
<name>A0A9W9LJL4_9EURO</name>
<reference evidence="4" key="1">
    <citation type="submission" date="2022-11" db="EMBL/GenBank/DDBJ databases">
        <authorList>
            <person name="Petersen C."/>
        </authorList>
    </citation>
    <scope>NUCLEOTIDE SEQUENCE</scope>
    <source>
        <strain evidence="4">IBT 26290</strain>
    </source>
</reference>
<dbReference type="GO" id="GO:0009116">
    <property type="term" value="P:nucleoside metabolic process"/>
    <property type="evidence" value="ECO:0007669"/>
    <property type="project" value="InterPro"/>
</dbReference>
<dbReference type="OrthoDB" id="20872at2759"/>
<protein>
    <recommendedName>
        <fullName evidence="6">Nucleoside phosphorylase domain-containing protein</fullName>
    </recommendedName>
</protein>
<accession>A0A9W9LJL4</accession>
<dbReference type="Proteomes" id="UP001149163">
    <property type="component" value="Unassembled WGS sequence"/>
</dbReference>
<organism evidence="4 5">
    <name type="scientific">Penicillium canariense</name>
    <dbReference type="NCBI Taxonomy" id="189055"/>
    <lineage>
        <taxon>Eukaryota</taxon>
        <taxon>Fungi</taxon>
        <taxon>Dikarya</taxon>
        <taxon>Ascomycota</taxon>
        <taxon>Pezizomycotina</taxon>
        <taxon>Eurotiomycetes</taxon>
        <taxon>Eurotiomycetidae</taxon>
        <taxon>Eurotiales</taxon>
        <taxon>Aspergillaceae</taxon>
        <taxon>Penicillium</taxon>
    </lineage>
</organism>
<evidence type="ECO:0000259" key="2">
    <source>
        <dbReference type="Pfam" id="PF01048"/>
    </source>
</evidence>
<sequence length="819" mass="91020">MLPTESLGWNGIQAVRSRLTGRLAGFTRNTTPDSRPHKLQNDAAFFEADLRYILTATPVVVDFSEHEYADMDQMARDLLASLNDMANGDLIGPLGATRIGTHDMTLLGDKYPRLSSLIGLLDTSGDQFNLTTGPGSFLFILPQGQAGRIAMERMTKLKAFLERSAASTQKSQGLQVISQPQTEISEKVSTQDQPGVHEKRASVVVNAIFKEFRQLTCRETHEIKLRVSDEWQTGPCDTLDMFVSCCPDGSIWQQAKCGTFRCLMDFFDEDLELASYSWKPETIYFLRSAGAHASNRVLYISLRPNLSSPKFPDLLKTVRPGNPVLLSFARLLLEIDNGEKIPMTIYPESRANVSTWGEMCDFVNVAGREGNSNYLRAVEGCLYLHMALPKSQDQPTGPAASEILRKAIYEQIVRNLELTVNPQSLKRKRGGSLSELPQEKNFSISSPPDIESQGMLPCYAAKKTARPASRDEFEIAIVCALPHEYNAMHFLIDEVWDEDCDYYRGADGDPNMYTAGRIGNFNMVLVLLPNMGKVSAAGTSTNLYLSYPGLRLVLVTGICGGVPCPGGDEELLLGDIVISRHIVQYDLGRQYPDKFHMRDTAEDGPRRAPKSIRSLLAIIETTVGRERLEQWTANYLQEIQKSAALKRRGTKYQYPGSSQDNLFQSSYQHKHHLSKQCVCAHKNNLATVCEESRQLSCDDLGCDKKYLVQRKRLESKRQLEREGRGKDAQAPSIFVGRVASGDSVMKSGEDRDKIAKRHGVIAFEMEGAGVWDEVPCIVVKAACDYADSHKNKIWQDFAAAAAASAAKALLKQYTRAGHG</sequence>
<dbReference type="AlphaFoldDB" id="A0A9W9LJL4"/>
<reference evidence="4" key="2">
    <citation type="journal article" date="2023" name="IMA Fungus">
        <title>Comparative genomic study of the Penicillium genus elucidates a diverse pangenome and 15 lateral gene transfer events.</title>
        <authorList>
            <person name="Petersen C."/>
            <person name="Sorensen T."/>
            <person name="Nielsen M.R."/>
            <person name="Sondergaard T.E."/>
            <person name="Sorensen J.L."/>
            <person name="Fitzpatrick D.A."/>
            <person name="Frisvad J.C."/>
            <person name="Nielsen K.L."/>
        </authorList>
    </citation>
    <scope>NUCLEOTIDE SEQUENCE</scope>
    <source>
        <strain evidence="4">IBT 26290</strain>
    </source>
</reference>
<dbReference type="GO" id="GO:0003824">
    <property type="term" value="F:catalytic activity"/>
    <property type="evidence" value="ECO:0007669"/>
    <property type="project" value="InterPro"/>
</dbReference>
<dbReference type="SUPFAM" id="SSF53167">
    <property type="entry name" value="Purine and uridine phosphorylases"/>
    <property type="match status" value="1"/>
</dbReference>
<evidence type="ECO:0000256" key="1">
    <source>
        <dbReference type="SAM" id="MobiDB-lite"/>
    </source>
</evidence>